<dbReference type="RefSeq" id="WP_268060308.1">
    <property type="nucleotide sequence ID" value="NZ_JAPQFJ010000003.1"/>
</dbReference>
<sequence>MKKLIFKDKEFLAEKIVKTEKSIIFYINNEEINRLQPLCTDLNEYRVYNEDGSLGQFDTMCFNENVVTTGTDLMRLLYAVLKENTNMQAEIEKLKGGVV</sequence>
<reference evidence="1" key="1">
    <citation type="submission" date="2022-12" db="EMBL/GenBank/DDBJ databases">
        <title>Clostridium sp. nov., isolated from industrial wastewater.</title>
        <authorList>
            <person name="Jiayan W."/>
        </authorList>
    </citation>
    <scope>NUCLEOTIDE SEQUENCE</scope>
    <source>
        <strain evidence="1">ZC22-4</strain>
    </source>
</reference>
<dbReference type="Proteomes" id="UP001144612">
    <property type="component" value="Unassembled WGS sequence"/>
</dbReference>
<organism evidence="1 2">
    <name type="scientific">Clostridium brassicae</name>
    <dbReference type="NCBI Taxonomy" id="2999072"/>
    <lineage>
        <taxon>Bacteria</taxon>
        <taxon>Bacillati</taxon>
        <taxon>Bacillota</taxon>
        <taxon>Clostridia</taxon>
        <taxon>Eubacteriales</taxon>
        <taxon>Clostridiaceae</taxon>
        <taxon>Clostridium</taxon>
    </lineage>
</organism>
<protein>
    <recommendedName>
        <fullName evidence="3">Peptidase S74 domain-containing protein</fullName>
    </recommendedName>
</protein>
<gene>
    <name evidence="1" type="ORF">OW729_04720</name>
</gene>
<proteinExistence type="predicted"/>
<accession>A0ABT4D9J5</accession>
<comment type="caution">
    <text evidence="1">The sequence shown here is derived from an EMBL/GenBank/DDBJ whole genome shotgun (WGS) entry which is preliminary data.</text>
</comment>
<evidence type="ECO:0008006" key="3">
    <source>
        <dbReference type="Google" id="ProtNLM"/>
    </source>
</evidence>
<name>A0ABT4D9J5_9CLOT</name>
<evidence type="ECO:0000313" key="1">
    <source>
        <dbReference type="EMBL" id="MCY6957906.1"/>
    </source>
</evidence>
<dbReference type="EMBL" id="JAPQFJ010000003">
    <property type="protein sequence ID" value="MCY6957906.1"/>
    <property type="molecule type" value="Genomic_DNA"/>
</dbReference>
<evidence type="ECO:0000313" key="2">
    <source>
        <dbReference type="Proteomes" id="UP001144612"/>
    </source>
</evidence>
<keyword evidence="2" id="KW-1185">Reference proteome</keyword>